<feature type="transmembrane region" description="Helical" evidence="1">
    <location>
        <begin position="147"/>
        <end position="169"/>
    </location>
</feature>
<dbReference type="EMBL" id="LQYT01000073">
    <property type="protein sequence ID" value="KYD14333.1"/>
    <property type="molecule type" value="Genomic_DNA"/>
</dbReference>
<evidence type="ECO:0000313" key="3">
    <source>
        <dbReference type="EMBL" id="KYD14333.1"/>
    </source>
</evidence>
<feature type="transmembrane region" description="Helical" evidence="1">
    <location>
        <begin position="46"/>
        <end position="70"/>
    </location>
</feature>
<dbReference type="Pfam" id="PF07670">
    <property type="entry name" value="Gate"/>
    <property type="match status" value="1"/>
</dbReference>
<protein>
    <recommendedName>
        <fullName evidence="2">Nucleoside transporter/FeoB GTPase Gate domain-containing protein</fullName>
    </recommendedName>
</protein>
<dbReference type="OrthoDB" id="1645614at2"/>
<dbReference type="NCBIfam" id="TIGR02871">
    <property type="entry name" value="spore_ylbJ"/>
    <property type="match status" value="1"/>
</dbReference>
<accession>A0A150LPX2</accession>
<feature type="transmembrane region" description="Helical" evidence="1">
    <location>
        <begin position="204"/>
        <end position="229"/>
    </location>
</feature>
<dbReference type="RefSeq" id="WP_061569358.1">
    <property type="nucleotide sequence ID" value="NZ_LQYT01000073.1"/>
</dbReference>
<feature type="domain" description="Nucleoside transporter/FeoB GTPase Gate" evidence="2">
    <location>
        <begin position="42"/>
        <end position="138"/>
    </location>
</feature>
<comment type="caution">
    <text evidence="3">The sequence shown here is derived from an EMBL/GenBank/DDBJ whole genome shotgun (WGS) entry which is preliminary data.</text>
</comment>
<feature type="transmembrane region" description="Helical" evidence="1">
    <location>
        <begin position="370"/>
        <end position="387"/>
    </location>
</feature>
<proteinExistence type="predicted"/>
<feature type="transmembrane region" description="Helical" evidence="1">
    <location>
        <begin position="120"/>
        <end position="141"/>
    </location>
</feature>
<keyword evidence="1" id="KW-0472">Membrane</keyword>
<feature type="transmembrane region" description="Helical" evidence="1">
    <location>
        <begin position="317"/>
        <end position="339"/>
    </location>
</feature>
<keyword evidence="1" id="KW-1133">Transmembrane helix</keyword>
<sequence>MGALMKSVLLAFLAIVLALGLILFPEEAFRASLKGLDTWWRVVFPSLLPFFIISELLIGFGVVHFLGILLEPLMRPLFRVPGIGGFVWAMGMASGNPAGPKLAARMREERAISRMEAERLAAFTSSANPLFIFGAVAVGFFHNPRLGVLLAAAHYGANIAVGLIMRYYGTWEKGEKKGRPLTAKNPFRFLHEKRIEDGRPLGRLLGDAVVQSVQTLLMIGGFIIFFSVINRLLTVTHISGWAAKIAGTVFPLLSLDEDLSEPFISGLFEMTIGIQGISEKAAPLLDQAVVASFLLAFGGFSIQAQVSSILARSDIRFLPFFCARLLQGILASWLTVLLWRPVYEEASAIPAVARPFAEEQARWGHFLSEIGPPVTIIALSVYTFVFLKRSVRTND</sequence>
<keyword evidence="1" id="KW-0812">Transmembrane</keyword>
<dbReference type="InterPro" id="IPR011642">
    <property type="entry name" value="Gate_dom"/>
</dbReference>
<gene>
    <name evidence="3" type="ORF">B4135_2760</name>
</gene>
<dbReference type="PATRIC" id="fig|301148.3.peg.266"/>
<evidence type="ECO:0000259" key="2">
    <source>
        <dbReference type="Pfam" id="PF07670"/>
    </source>
</evidence>
<dbReference type="Proteomes" id="UP000075683">
    <property type="component" value="Unassembled WGS sequence"/>
</dbReference>
<organism evidence="3 4">
    <name type="scientific">Caldibacillus debilis</name>
    <dbReference type="NCBI Taxonomy" id="301148"/>
    <lineage>
        <taxon>Bacteria</taxon>
        <taxon>Bacillati</taxon>
        <taxon>Bacillota</taxon>
        <taxon>Bacilli</taxon>
        <taxon>Bacillales</taxon>
        <taxon>Bacillaceae</taxon>
        <taxon>Caldibacillus</taxon>
    </lineage>
</organism>
<dbReference type="InterPro" id="IPR014226">
    <property type="entry name" value="Spore_IM_YlbJ"/>
</dbReference>
<evidence type="ECO:0000256" key="1">
    <source>
        <dbReference type="SAM" id="Phobius"/>
    </source>
</evidence>
<name>A0A150LPX2_9BACI</name>
<evidence type="ECO:0000313" key="4">
    <source>
        <dbReference type="Proteomes" id="UP000075683"/>
    </source>
</evidence>
<dbReference type="AlphaFoldDB" id="A0A150LPX2"/>
<feature type="transmembrane region" description="Helical" evidence="1">
    <location>
        <begin position="288"/>
        <end position="310"/>
    </location>
</feature>
<dbReference type="STRING" id="301148.B4135_2760"/>
<reference evidence="3 4" key="1">
    <citation type="submission" date="2016-01" db="EMBL/GenBank/DDBJ databases">
        <title>Draft Genome Sequences of Seven Thermophilic Sporeformers Isolated from Foods.</title>
        <authorList>
            <person name="Berendsen E.M."/>
            <person name="Wells-Bennik M.H."/>
            <person name="Krawcyk A.O."/>
            <person name="De Jong A."/>
            <person name="Holsappel S."/>
            <person name="Eijlander R.T."/>
            <person name="Kuipers O.P."/>
        </authorList>
    </citation>
    <scope>NUCLEOTIDE SEQUENCE [LARGE SCALE GENOMIC DNA]</scope>
    <source>
        <strain evidence="3 4">B4135</strain>
    </source>
</reference>